<dbReference type="PATRIC" id="fig|1321820.3.peg.473"/>
<dbReference type="HOGENOM" id="CLU_102488_0_0_9"/>
<gene>
    <name evidence="4" type="ORF">HMPREF1983_00481</name>
</gene>
<dbReference type="PROSITE" id="PS50977">
    <property type="entry name" value="HTH_TETR_2"/>
    <property type="match status" value="1"/>
</dbReference>
<dbReference type="Gene3D" id="1.10.357.10">
    <property type="entry name" value="Tetracycline Repressor, domain 2"/>
    <property type="match status" value="1"/>
</dbReference>
<organism evidence="4 5">
    <name type="scientific">Gemella bergeri ATCC 700627</name>
    <dbReference type="NCBI Taxonomy" id="1321820"/>
    <lineage>
        <taxon>Bacteria</taxon>
        <taxon>Bacillati</taxon>
        <taxon>Bacillota</taxon>
        <taxon>Bacilli</taxon>
        <taxon>Bacillales</taxon>
        <taxon>Gemellaceae</taxon>
        <taxon>Gemella</taxon>
    </lineage>
</organism>
<dbReference type="Proteomes" id="UP000016637">
    <property type="component" value="Unassembled WGS sequence"/>
</dbReference>
<feature type="DNA-binding region" description="H-T-H motif" evidence="2">
    <location>
        <begin position="56"/>
        <end position="75"/>
    </location>
</feature>
<dbReference type="InterPro" id="IPR001647">
    <property type="entry name" value="HTH_TetR"/>
</dbReference>
<accession>U2S1I1</accession>
<evidence type="ECO:0000256" key="1">
    <source>
        <dbReference type="ARBA" id="ARBA00023125"/>
    </source>
</evidence>
<reference evidence="4 5" key="1">
    <citation type="submission" date="2013-08" db="EMBL/GenBank/DDBJ databases">
        <authorList>
            <person name="Weinstock G."/>
            <person name="Sodergren E."/>
            <person name="Wylie T."/>
            <person name="Fulton L."/>
            <person name="Fulton R."/>
            <person name="Fronick C."/>
            <person name="O'Laughlin M."/>
            <person name="Godfrey J."/>
            <person name="Miner T."/>
            <person name="Herter B."/>
            <person name="Appelbaum E."/>
            <person name="Cordes M."/>
            <person name="Lek S."/>
            <person name="Wollam A."/>
            <person name="Pepin K.H."/>
            <person name="Palsikar V.B."/>
            <person name="Mitreva M."/>
            <person name="Wilson R.K."/>
        </authorList>
    </citation>
    <scope>NUCLEOTIDE SEQUENCE [LARGE SCALE GENOMIC DNA]</scope>
    <source>
        <strain evidence="4 5">ATCC 700627</strain>
    </source>
</reference>
<proteinExistence type="predicted"/>
<comment type="caution">
    <text evidence="4">The sequence shown here is derived from an EMBL/GenBank/DDBJ whole genome shotgun (WGS) entry which is preliminary data.</text>
</comment>
<dbReference type="SUPFAM" id="SSF46689">
    <property type="entry name" value="Homeodomain-like"/>
    <property type="match status" value="1"/>
</dbReference>
<dbReference type="eggNOG" id="COG1309">
    <property type="taxonomic scope" value="Bacteria"/>
</dbReference>
<dbReference type="InterPro" id="IPR050624">
    <property type="entry name" value="HTH-type_Tx_Regulator"/>
</dbReference>
<evidence type="ECO:0000256" key="2">
    <source>
        <dbReference type="PROSITE-ProRule" id="PRU00335"/>
    </source>
</evidence>
<evidence type="ECO:0000313" key="4">
    <source>
        <dbReference type="EMBL" id="ERK59598.1"/>
    </source>
</evidence>
<dbReference type="PANTHER" id="PTHR43479">
    <property type="entry name" value="ACREF/ENVCD OPERON REPRESSOR-RELATED"/>
    <property type="match status" value="1"/>
</dbReference>
<dbReference type="PANTHER" id="PTHR43479:SF11">
    <property type="entry name" value="ACREF_ENVCD OPERON REPRESSOR-RELATED"/>
    <property type="match status" value="1"/>
</dbReference>
<dbReference type="EMBL" id="AWVP01000024">
    <property type="protein sequence ID" value="ERK59598.1"/>
    <property type="molecule type" value="Genomic_DNA"/>
</dbReference>
<feature type="domain" description="HTH tetR-type" evidence="3">
    <location>
        <begin position="33"/>
        <end position="93"/>
    </location>
</feature>
<sequence>MLLYNQFITEDNLGITKIYKWKNIMSAKRLKKEERKKFLQDIAKELFLKKGFKNTTMQDIVVASEMSIGGLYHHYKSTGEILYDIMMEGNIYRKNIMFEKINNNTVTNKLLAELIVDKMLADNEFTPLYAMFLQQLNEDESLKKLFEKLKKDSINSLKKLFEKINCICSLDEILEFITCIINTFALGCELIDIRKNFIKNRNQLEFMIESYLTKNIIIK</sequence>
<dbReference type="Pfam" id="PF00440">
    <property type="entry name" value="TetR_N"/>
    <property type="match status" value="1"/>
</dbReference>
<evidence type="ECO:0000259" key="3">
    <source>
        <dbReference type="PROSITE" id="PS50977"/>
    </source>
</evidence>
<evidence type="ECO:0000313" key="5">
    <source>
        <dbReference type="Proteomes" id="UP000016637"/>
    </source>
</evidence>
<dbReference type="InterPro" id="IPR009057">
    <property type="entry name" value="Homeodomain-like_sf"/>
</dbReference>
<protein>
    <submittedName>
        <fullName evidence="4">Transcriptional regulator, TetR family</fullName>
    </submittedName>
</protein>
<keyword evidence="1 2" id="KW-0238">DNA-binding</keyword>
<dbReference type="AlphaFoldDB" id="U2S1I1"/>
<name>U2S1I1_9BACL</name>
<dbReference type="GO" id="GO:0003677">
    <property type="term" value="F:DNA binding"/>
    <property type="evidence" value="ECO:0007669"/>
    <property type="project" value="UniProtKB-UniRule"/>
</dbReference>
<keyword evidence="5" id="KW-1185">Reference proteome</keyword>